<sequence>MFGATYACEPVTLDPAFGDLVDLDIGCWPLAIDPLISFLTGVPAMPPNKSSKGKSRAASQSTGYHYPAEDNFGMSGDGTVDPRDLELSPGTLGSTSYAPYPSFDPNNPAPPDQGSYSGHALYNLTSHHSNNLSYSTSAYNYQDYDYSYDLSSTKASQNLVASDNCSQAYATDNSYFNPASSSPQAGMDGSHPGAAIDPSLISDPSSYQADPYGLSAGYHTDNPSNLANLDTTPTQWQQLQPGAADPHSFSTASFPTTYGDPAQYRDSRTAGQTASTSASPPENTNSGGEKPFRCGFDGCNKAYELQYKLTKHQNNHTRPRTCDYCPPGGYKGGAEMKDLNRHIWTFHPTQAKALGTPKDEDECPNCDYKGRSDNVKRHRKKHNH</sequence>
<reference evidence="7" key="1">
    <citation type="journal article" date="2023" name="Mol. Phylogenet. Evol.">
        <title>Genome-scale phylogeny and comparative genomics of the fungal order Sordariales.</title>
        <authorList>
            <person name="Hensen N."/>
            <person name="Bonometti L."/>
            <person name="Westerberg I."/>
            <person name="Brannstrom I.O."/>
            <person name="Guillou S."/>
            <person name="Cros-Aarteil S."/>
            <person name="Calhoun S."/>
            <person name="Haridas S."/>
            <person name="Kuo A."/>
            <person name="Mondo S."/>
            <person name="Pangilinan J."/>
            <person name="Riley R."/>
            <person name="LaButti K."/>
            <person name="Andreopoulos B."/>
            <person name="Lipzen A."/>
            <person name="Chen C."/>
            <person name="Yan M."/>
            <person name="Daum C."/>
            <person name="Ng V."/>
            <person name="Clum A."/>
            <person name="Steindorff A."/>
            <person name="Ohm R.A."/>
            <person name="Martin F."/>
            <person name="Silar P."/>
            <person name="Natvig D.O."/>
            <person name="Lalanne C."/>
            <person name="Gautier V."/>
            <person name="Ament-Velasquez S.L."/>
            <person name="Kruys A."/>
            <person name="Hutchinson M.I."/>
            <person name="Powell A.J."/>
            <person name="Barry K."/>
            <person name="Miller A.N."/>
            <person name="Grigoriev I.V."/>
            <person name="Debuchy R."/>
            <person name="Gladieux P."/>
            <person name="Hiltunen Thoren M."/>
            <person name="Johannesson H."/>
        </authorList>
    </citation>
    <scope>NUCLEOTIDE SEQUENCE</scope>
    <source>
        <strain evidence="7">CBS 314.62</strain>
    </source>
</reference>
<evidence type="ECO:0000256" key="1">
    <source>
        <dbReference type="ARBA" id="ARBA00022723"/>
    </source>
</evidence>
<dbReference type="PROSITE" id="PS50157">
    <property type="entry name" value="ZINC_FINGER_C2H2_2"/>
    <property type="match status" value="1"/>
</dbReference>
<dbReference type="Gene3D" id="3.30.160.60">
    <property type="entry name" value="Classic Zinc Finger"/>
    <property type="match status" value="1"/>
</dbReference>
<keyword evidence="3" id="KW-0862">Zinc</keyword>
<evidence type="ECO:0000313" key="7">
    <source>
        <dbReference type="EMBL" id="KAK3689314.1"/>
    </source>
</evidence>
<evidence type="ECO:0000259" key="6">
    <source>
        <dbReference type="PROSITE" id="PS50157"/>
    </source>
</evidence>
<evidence type="ECO:0000256" key="2">
    <source>
        <dbReference type="ARBA" id="ARBA00022771"/>
    </source>
</evidence>
<feature type="region of interest" description="Disordered" evidence="5">
    <location>
        <begin position="176"/>
        <end position="289"/>
    </location>
</feature>
<dbReference type="SUPFAM" id="SSF57667">
    <property type="entry name" value="beta-beta-alpha zinc fingers"/>
    <property type="match status" value="1"/>
</dbReference>
<evidence type="ECO:0000256" key="5">
    <source>
        <dbReference type="SAM" id="MobiDB-lite"/>
    </source>
</evidence>
<name>A0AAE1CD81_9PEZI</name>
<protein>
    <recommendedName>
        <fullName evidence="6">C2H2-type domain-containing protein</fullName>
    </recommendedName>
</protein>
<organism evidence="7 8">
    <name type="scientific">Podospora appendiculata</name>
    <dbReference type="NCBI Taxonomy" id="314037"/>
    <lineage>
        <taxon>Eukaryota</taxon>
        <taxon>Fungi</taxon>
        <taxon>Dikarya</taxon>
        <taxon>Ascomycota</taxon>
        <taxon>Pezizomycotina</taxon>
        <taxon>Sordariomycetes</taxon>
        <taxon>Sordariomycetidae</taxon>
        <taxon>Sordariales</taxon>
        <taxon>Podosporaceae</taxon>
        <taxon>Podospora</taxon>
    </lineage>
</organism>
<dbReference type="Proteomes" id="UP001270362">
    <property type="component" value="Unassembled WGS sequence"/>
</dbReference>
<feature type="region of interest" description="Disordered" evidence="5">
    <location>
        <begin position="47"/>
        <end position="117"/>
    </location>
</feature>
<feature type="compositionally biased region" description="Polar residues" evidence="5">
    <location>
        <begin position="269"/>
        <end position="287"/>
    </location>
</feature>
<feature type="region of interest" description="Disordered" evidence="5">
    <location>
        <begin position="354"/>
        <end position="384"/>
    </location>
</feature>
<dbReference type="InterPro" id="IPR036236">
    <property type="entry name" value="Znf_C2H2_sf"/>
</dbReference>
<dbReference type="GO" id="GO:0008270">
    <property type="term" value="F:zinc ion binding"/>
    <property type="evidence" value="ECO:0007669"/>
    <property type="project" value="UniProtKB-KW"/>
</dbReference>
<evidence type="ECO:0000256" key="4">
    <source>
        <dbReference type="PROSITE-ProRule" id="PRU00042"/>
    </source>
</evidence>
<gene>
    <name evidence="7" type="ORF">B0T22DRAFT_536257</name>
</gene>
<evidence type="ECO:0000313" key="8">
    <source>
        <dbReference type="Proteomes" id="UP001270362"/>
    </source>
</evidence>
<reference evidence="7" key="2">
    <citation type="submission" date="2023-06" db="EMBL/GenBank/DDBJ databases">
        <authorList>
            <consortium name="Lawrence Berkeley National Laboratory"/>
            <person name="Haridas S."/>
            <person name="Hensen N."/>
            <person name="Bonometti L."/>
            <person name="Westerberg I."/>
            <person name="Brannstrom I.O."/>
            <person name="Guillou S."/>
            <person name="Cros-Aarteil S."/>
            <person name="Calhoun S."/>
            <person name="Kuo A."/>
            <person name="Mondo S."/>
            <person name="Pangilinan J."/>
            <person name="Riley R."/>
            <person name="Labutti K."/>
            <person name="Andreopoulos B."/>
            <person name="Lipzen A."/>
            <person name="Chen C."/>
            <person name="Yanf M."/>
            <person name="Daum C."/>
            <person name="Ng V."/>
            <person name="Clum A."/>
            <person name="Steindorff A."/>
            <person name="Ohm R."/>
            <person name="Martin F."/>
            <person name="Silar P."/>
            <person name="Natvig D."/>
            <person name="Lalanne C."/>
            <person name="Gautier V."/>
            <person name="Ament-Velasquez S.L."/>
            <person name="Kruys A."/>
            <person name="Hutchinson M.I."/>
            <person name="Powell A.J."/>
            <person name="Barry K."/>
            <person name="Miller A.N."/>
            <person name="Grigoriev I.V."/>
            <person name="Debuchy R."/>
            <person name="Gladieux P."/>
            <person name="Thoren M.H."/>
            <person name="Johannesson H."/>
        </authorList>
    </citation>
    <scope>NUCLEOTIDE SEQUENCE</scope>
    <source>
        <strain evidence="7">CBS 314.62</strain>
    </source>
</reference>
<evidence type="ECO:0000256" key="3">
    <source>
        <dbReference type="ARBA" id="ARBA00022833"/>
    </source>
</evidence>
<dbReference type="EMBL" id="JAULSO010000002">
    <property type="protein sequence ID" value="KAK3689314.1"/>
    <property type="molecule type" value="Genomic_DNA"/>
</dbReference>
<dbReference type="AlphaFoldDB" id="A0AAE1CD81"/>
<feature type="domain" description="C2H2-type" evidence="6">
    <location>
        <begin position="292"/>
        <end position="321"/>
    </location>
</feature>
<feature type="compositionally biased region" description="Polar residues" evidence="5">
    <location>
        <begin position="221"/>
        <end position="240"/>
    </location>
</feature>
<dbReference type="PANTHER" id="PTHR23235:SF120">
    <property type="entry name" value="KRUPPEL-LIKE FACTOR 15"/>
    <property type="match status" value="1"/>
</dbReference>
<dbReference type="InterPro" id="IPR013087">
    <property type="entry name" value="Znf_C2H2_type"/>
</dbReference>
<proteinExistence type="predicted"/>
<dbReference type="GO" id="GO:0000981">
    <property type="term" value="F:DNA-binding transcription factor activity, RNA polymerase II-specific"/>
    <property type="evidence" value="ECO:0007669"/>
    <property type="project" value="TreeGrafter"/>
</dbReference>
<accession>A0AAE1CD81</accession>
<comment type="caution">
    <text evidence="7">The sequence shown here is derived from an EMBL/GenBank/DDBJ whole genome shotgun (WGS) entry which is preliminary data.</text>
</comment>
<keyword evidence="8" id="KW-1185">Reference proteome</keyword>
<dbReference type="PROSITE" id="PS00028">
    <property type="entry name" value="ZINC_FINGER_C2H2_1"/>
    <property type="match status" value="1"/>
</dbReference>
<dbReference type="PANTHER" id="PTHR23235">
    <property type="entry name" value="KRUEPPEL-LIKE TRANSCRIPTION FACTOR"/>
    <property type="match status" value="1"/>
</dbReference>
<dbReference type="GO" id="GO:0000978">
    <property type="term" value="F:RNA polymerase II cis-regulatory region sequence-specific DNA binding"/>
    <property type="evidence" value="ECO:0007669"/>
    <property type="project" value="TreeGrafter"/>
</dbReference>
<keyword evidence="2 4" id="KW-0863">Zinc-finger</keyword>
<keyword evidence="1" id="KW-0479">Metal-binding</keyword>